<feature type="domain" description="Transposase IS204/IS1001/IS1096/IS1165 DDE" evidence="1">
    <location>
        <begin position="16"/>
        <end position="65"/>
    </location>
</feature>
<organism evidence="2 3">
    <name type="scientific">Levilactobacillus suantsaii</name>
    <dbReference type="NCBI Taxonomy" id="2292255"/>
    <lineage>
        <taxon>Bacteria</taxon>
        <taxon>Bacillati</taxon>
        <taxon>Bacillota</taxon>
        <taxon>Bacilli</taxon>
        <taxon>Lactobacillales</taxon>
        <taxon>Lactobacillaceae</taxon>
        <taxon>Levilactobacillus</taxon>
    </lineage>
</organism>
<protein>
    <recommendedName>
        <fullName evidence="1">Transposase IS204/IS1001/IS1096/IS1165 DDE domain-containing protein</fullName>
    </recommendedName>
</protein>
<dbReference type="OrthoDB" id="2300449at2"/>
<reference evidence="2 3" key="1">
    <citation type="submission" date="2018-08" db="EMBL/GenBank/DDBJ databases">
        <title>Lactobacillus suantsai sp. nov., isolated from traditional fermented suan-tsai in Taiwan.</title>
        <authorList>
            <person name="Huang C.-H."/>
        </authorList>
    </citation>
    <scope>NUCLEOTIDE SEQUENCE [LARGE SCALE GENOMIC DNA]</scope>
    <source>
        <strain evidence="2 3">BCRC 12945</strain>
    </source>
</reference>
<dbReference type="Pfam" id="PF01610">
    <property type="entry name" value="DDE_Tnp_ISL3"/>
    <property type="match status" value="1"/>
</dbReference>
<comment type="caution">
    <text evidence="2">The sequence shown here is derived from an EMBL/GenBank/DDBJ whole genome shotgun (WGS) entry which is preliminary data.</text>
</comment>
<keyword evidence="3" id="KW-1185">Reference proteome</keyword>
<accession>A0A4Q0VJ65</accession>
<evidence type="ECO:0000259" key="1">
    <source>
        <dbReference type="Pfam" id="PF01610"/>
    </source>
</evidence>
<gene>
    <name evidence="2" type="ORF">DXH47_04625</name>
</gene>
<evidence type="ECO:0000313" key="3">
    <source>
        <dbReference type="Proteomes" id="UP000290602"/>
    </source>
</evidence>
<sequence>MANSLFSFVNNQHQPPPPVNNLAKHKQLTKTKIMQHNSSFSNGPIKGINRKIKQIKRTAYGYRNW</sequence>
<dbReference type="EMBL" id="QXIL01000006">
    <property type="protein sequence ID" value="RXI79067.1"/>
    <property type="molecule type" value="Genomic_DNA"/>
</dbReference>
<dbReference type="InterPro" id="IPR002560">
    <property type="entry name" value="Transposase_DDE"/>
</dbReference>
<dbReference type="AlphaFoldDB" id="A0A4Q0VJ65"/>
<evidence type="ECO:0000313" key="2">
    <source>
        <dbReference type="EMBL" id="RXI79067.1"/>
    </source>
</evidence>
<dbReference type="Proteomes" id="UP000290602">
    <property type="component" value="Unassembled WGS sequence"/>
</dbReference>
<proteinExistence type="predicted"/>
<name>A0A4Q0VJ65_9LACO</name>